<dbReference type="Pfam" id="PF10249">
    <property type="entry name" value="NDUFB10"/>
    <property type="match status" value="1"/>
</dbReference>
<accession>A0A8J1UAU9</accession>
<evidence type="ECO:0000256" key="7">
    <source>
        <dbReference type="ARBA" id="ARBA00022982"/>
    </source>
</evidence>
<dbReference type="GO" id="GO:0045271">
    <property type="term" value="C:respiratory chain complex I"/>
    <property type="evidence" value="ECO:0007669"/>
    <property type="project" value="UniProtKB-ARBA"/>
</dbReference>
<evidence type="ECO:0000256" key="2">
    <source>
        <dbReference type="ARBA" id="ARBA00008317"/>
    </source>
</evidence>
<keyword evidence="9" id="KW-0472">Membrane</keyword>
<dbReference type="AlphaFoldDB" id="A0A8J1UAU9"/>
<sequence length="180" mass="21391">MPRSGDLPPPPENPPTYEKVYNKIWSIIDTPITTFREKIVEPLQAKNNYPYYHRQYRRVPTIDQCGTTDAVCQYEAELQYKRDKEVDSQILQILRQRRVECMVWYGEDSKEKCKSIADDYDEAAKNWFIKYGDMGACHKVKDAYMKQKHRLIYERRHPDWAERQGLPAKGRPPMEVEAME</sequence>
<evidence type="ECO:0000256" key="5">
    <source>
        <dbReference type="ARBA" id="ARBA00022660"/>
    </source>
</evidence>
<dbReference type="InterPro" id="IPR039993">
    <property type="entry name" value="NDUFB10"/>
</dbReference>
<name>A0A8J1UAU9_OWEFU</name>
<organism evidence="10 11">
    <name type="scientific">Owenia fusiformis</name>
    <name type="common">Polychaete worm</name>
    <dbReference type="NCBI Taxonomy" id="6347"/>
    <lineage>
        <taxon>Eukaryota</taxon>
        <taxon>Metazoa</taxon>
        <taxon>Spiralia</taxon>
        <taxon>Lophotrochozoa</taxon>
        <taxon>Annelida</taxon>
        <taxon>Polychaeta</taxon>
        <taxon>Sedentaria</taxon>
        <taxon>Canalipalpata</taxon>
        <taxon>Sabellida</taxon>
        <taxon>Oweniida</taxon>
        <taxon>Oweniidae</taxon>
        <taxon>Owenia</taxon>
    </lineage>
</organism>
<evidence type="ECO:0000256" key="9">
    <source>
        <dbReference type="ARBA" id="ARBA00023136"/>
    </source>
</evidence>
<proteinExistence type="inferred from homology"/>
<keyword evidence="7" id="KW-0249">Electron transport</keyword>
<gene>
    <name evidence="10" type="ORF">OFUS_LOCUS20111</name>
</gene>
<evidence type="ECO:0000313" key="11">
    <source>
        <dbReference type="Proteomes" id="UP000749559"/>
    </source>
</evidence>
<evidence type="ECO:0000256" key="4">
    <source>
        <dbReference type="ARBA" id="ARBA00022448"/>
    </source>
</evidence>
<keyword evidence="6" id="KW-0999">Mitochondrion inner membrane</keyword>
<dbReference type="InterPro" id="IPR019377">
    <property type="entry name" value="NADH_UbQ_OxRdtase_su10"/>
</dbReference>
<dbReference type="OrthoDB" id="6017729at2759"/>
<dbReference type="PANTHER" id="PTHR13094:SF1">
    <property type="entry name" value="NADH DEHYDROGENASE [UBIQUINONE] 1 BETA SUBCOMPLEX SUBUNIT 10"/>
    <property type="match status" value="1"/>
</dbReference>
<evidence type="ECO:0000256" key="3">
    <source>
        <dbReference type="ARBA" id="ARBA00014109"/>
    </source>
</evidence>
<reference evidence="10" key="1">
    <citation type="submission" date="2022-03" db="EMBL/GenBank/DDBJ databases">
        <authorList>
            <person name="Martin C."/>
        </authorList>
    </citation>
    <scope>NUCLEOTIDE SEQUENCE</scope>
</reference>
<evidence type="ECO:0000313" key="10">
    <source>
        <dbReference type="EMBL" id="CAH1795592.1"/>
    </source>
</evidence>
<dbReference type="GO" id="GO:0005743">
    <property type="term" value="C:mitochondrial inner membrane"/>
    <property type="evidence" value="ECO:0007669"/>
    <property type="project" value="UniProtKB-SubCell"/>
</dbReference>
<comment type="subcellular location">
    <subcellularLocation>
        <location evidence="1">Mitochondrion inner membrane</location>
        <topology evidence="1">Peripheral membrane protein</topology>
        <orientation evidence="1">Matrix side</orientation>
    </subcellularLocation>
</comment>
<keyword evidence="5" id="KW-0679">Respiratory chain</keyword>
<evidence type="ECO:0000256" key="6">
    <source>
        <dbReference type="ARBA" id="ARBA00022792"/>
    </source>
</evidence>
<comment type="caution">
    <text evidence="10">The sequence shown here is derived from an EMBL/GenBank/DDBJ whole genome shotgun (WGS) entry which is preliminary data.</text>
</comment>
<protein>
    <recommendedName>
        <fullName evidence="3">NADH dehydrogenase [ubiquinone] 1 beta subcomplex subunit 10</fullName>
    </recommendedName>
</protein>
<evidence type="ECO:0000256" key="1">
    <source>
        <dbReference type="ARBA" id="ARBA00004443"/>
    </source>
</evidence>
<dbReference type="PANTHER" id="PTHR13094">
    <property type="entry name" value="NADH-UBIQUINONE OXIDOREDUCTASE PDSW SUBUNIT"/>
    <property type="match status" value="1"/>
</dbReference>
<evidence type="ECO:0000256" key="8">
    <source>
        <dbReference type="ARBA" id="ARBA00023128"/>
    </source>
</evidence>
<keyword evidence="11" id="KW-1185">Reference proteome</keyword>
<comment type="similarity">
    <text evidence="2">Belongs to the complex I NDUFB10 subunit family.</text>
</comment>
<dbReference type="Proteomes" id="UP000749559">
    <property type="component" value="Unassembled WGS sequence"/>
</dbReference>
<keyword evidence="8" id="KW-0496">Mitochondrion</keyword>
<keyword evidence="4" id="KW-0813">Transport</keyword>
<dbReference type="EMBL" id="CAIIXF020000009">
    <property type="protein sequence ID" value="CAH1795592.1"/>
    <property type="molecule type" value="Genomic_DNA"/>
</dbReference>